<dbReference type="Proteomes" id="UP001189429">
    <property type="component" value="Unassembled WGS sequence"/>
</dbReference>
<gene>
    <name evidence="2" type="ORF">PCOR1329_LOCUS31453</name>
</gene>
<evidence type="ECO:0000256" key="1">
    <source>
        <dbReference type="SAM" id="MobiDB-lite"/>
    </source>
</evidence>
<dbReference type="EMBL" id="CAUYUJ010012408">
    <property type="protein sequence ID" value="CAK0833886.1"/>
    <property type="molecule type" value="Genomic_DNA"/>
</dbReference>
<reference evidence="2" key="1">
    <citation type="submission" date="2023-10" db="EMBL/GenBank/DDBJ databases">
        <authorList>
            <person name="Chen Y."/>
            <person name="Shah S."/>
            <person name="Dougan E. K."/>
            <person name="Thang M."/>
            <person name="Chan C."/>
        </authorList>
    </citation>
    <scope>NUCLEOTIDE SEQUENCE [LARGE SCALE GENOMIC DNA]</scope>
</reference>
<feature type="non-terminal residue" evidence="2">
    <location>
        <position position="1"/>
    </location>
</feature>
<organism evidence="2 3">
    <name type="scientific">Prorocentrum cordatum</name>
    <dbReference type="NCBI Taxonomy" id="2364126"/>
    <lineage>
        <taxon>Eukaryota</taxon>
        <taxon>Sar</taxon>
        <taxon>Alveolata</taxon>
        <taxon>Dinophyceae</taxon>
        <taxon>Prorocentrales</taxon>
        <taxon>Prorocentraceae</taxon>
        <taxon>Prorocentrum</taxon>
    </lineage>
</organism>
<sequence length="122" mass="13264">ATKLSVIAGIPRGDVIPVLPVFDLCHRQNKGAAFSFLARKAGWQIWLSGRRIFRHGRGLVCGHRRRPALAGAGPLQLSGPGPGAGRRRGQPDRHPPGTWLQGATASKFCEDLENDFLKFTCL</sequence>
<name>A0ABN9SPS0_9DINO</name>
<feature type="region of interest" description="Disordered" evidence="1">
    <location>
        <begin position="70"/>
        <end position="101"/>
    </location>
</feature>
<keyword evidence="3" id="KW-1185">Reference proteome</keyword>
<accession>A0ABN9SPS0</accession>
<protein>
    <submittedName>
        <fullName evidence="2">Uncharacterized protein</fullName>
    </submittedName>
</protein>
<comment type="caution">
    <text evidence="2">The sequence shown here is derived from an EMBL/GenBank/DDBJ whole genome shotgun (WGS) entry which is preliminary data.</text>
</comment>
<evidence type="ECO:0000313" key="2">
    <source>
        <dbReference type="EMBL" id="CAK0833886.1"/>
    </source>
</evidence>
<evidence type="ECO:0000313" key="3">
    <source>
        <dbReference type="Proteomes" id="UP001189429"/>
    </source>
</evidence>
<proteinExistence type="predicted"/>